<dbReference type="STRING" id="1122252.SAMN05660443_2100"/>
<evidence type="ECO:0000256" key="5">
    <source>
        <dbReference type="ARBA" id="ARBA00023224"/>
    </source>
</evidence>
<evidence type="ECO:0000259" key="10">
    <source>
        <dbReference type="PROSITE" id="PS50111"/>
    </source>
</evidence>
<dbReference type="InterPro" id="IPR003660">
    <property type="entry name" value="HAMP_dom"/>
</dbReference>
<reference evidence="12 13" key="1">
    <citation type="submission" date="2016-10" db="EMBL/GenBank/DDBJ databases">
        <authorList>
            <person name="de Groot N.N."/>
        </authorList>
    </citation>
    <scope>NUCLEOTIDE SEQUENCE [LARGE SCALE GENOMIC DNA]</scope>
    <source>
        <strain evidence="12 13">DSM 18438</strain>
    </source>
</reference>
<dbReference type="FunFam" id="1.10.287.950:FF:000001">
    <property type="entry name" value="Methyl-accepting chemotaxis sensory transducer"/>
    <property type="match status" value="1"/>
</dbReference>
<evidence type="ECO:0000256" key="2">
    <source>
        <dbReference type="ARBA" id="ARBA00022692"/>
    </source>
</evidence>
<feature type="transmembrane region" description="Helical" evidence="9">
    <location>
        <begin position="292"/>
        <end position="314"/>
    </location>
</feature>
<evidence type="ECO:0000256" key="3">
    <source>
        <dbReference type="ARBA" id="ARBA00022989"/>
    </source>
</evidence>
<dbReference type="PROSITE" id="PS50111">
    <property type="entry name" value="CHEMOTAXIS_TRANSDUC_2"/>
    <property type="match status" value="1"/>
</dbReference>
<keyword evidence="13" id="KW-1185">Reference proteome</keyword>
<dbReference type="Pfam" id="PF08376">
    <property type="entry name" value="NIT"/>
    <property type="match status" value="1"/>
</dbReference>
<dbReference type="InterPro" id="IPR004089">
    <property type="entry name" value="MCPsignal_dom"/>
</dbReference>
<keyword evidence="3 9" id="KW-1133">Transmembrane helix</keyword>
<dbReference type="Proteomes" id="UP000199058">
    <property type="component" value="Unassembled WGS sequence"/>
</dbReference>
<dbReference type="SMART" id="SM00304">
    <property type="entry name" value="HAMP"/>
    <property type="match status" value="1"/>
</dbReference>
<accession>A0A1I1HZ99</accession>
<comment type="subcellular location">
    <subcellularLocation>
        <location evidence="1">Membrane</location>
        <topology evidence="1">Multi-pass membrane protein</topology>
    </subcellularLocation>
</comment>
<dbReference type="AlphaFoldDB" id="A0A1I1HZ99"/>
<dbReference type="GO" id="GO:0016020">
    <property type="term" value="C:membrane"/>
    <property type="evidence" value="ECO:0007669"/>
    <property type="project" value="UniProtKB-SubCell"/>
</dbReference>
<dbReference type="SMART" id="SM00283">
    <property type="entry name" value="MA"/>
    <property type="match status" value="1"/>
</dbReference>
<dbReference type="EMBL" id="FOLH01000004">
    <property type="protein sequence ID" value="SFC29161.1"/>
    <property type="molecule type" value="Genomic_DNA"/>
</dbReference>
<evidence type="ECO:0000256" key="8">
    <source>
        <dbReference type="SAM" id="Coils"/>
    </source>
</evidence>
<evidence type="ECO:0000256" key="1">
    <source>
        <dbReference type="ARBA" id="ARBA00004141"/>
    </source>
</evidence>
<evidence type="ECO:0000259" key="11">
    <source>
        <dbReference type="PROSITE" id="PS50885"/>
    </source>
</evidence>
<gene>
    <name evidence="12" type="ORF">SAMN05660443_2100</name>
</gene>
<keyword evidence="8" id="KW-0175">Coiled coil</keyword>
<dbReference type="GO" id="GO:0006935">
    <property type="term" value="P:chemotaxis"/>
    <property type="evidence" value="ECO:0007669"/>
    <property type="project" value="UniProtKB-ARBA"/>
</dbReference>
<dbReference type="CDD" id="cd06225">
    <property type="entry name" value="HAMP"/>
    <property type="match status" value="1"/>
</dbReference>
<evidence type="ECO:0000256" key="7">
    <source>
        <dbReference type="PROSITE-ProRule" id="PRU00284"/>
    </source>
</evidence>
<comment type="similarity">
    <text evidence="6">Belongs to the methyl-accepting chemotaxis (MCP) protein family.</text>
</comment>
<evidence type="ECO:0000256" key="6">
    <source>
        <dbReference type="ARBA" id="ARBA00029447"/>
    </source>
</evidence>
<dbReference type="Pfam" id="PF00015">
    <property type="entry name" value="MCPsignal"/>
    <property type="match status" value="1"/>
</dbReference>
<protein>
    <submittedName>
        <fullName evidence="12">Methyl-accepting chemotaxis protein</fullName>
    </submittedName>
</protein>
<dbReference type="SUPFAM" id="SSF58104">
    <property type="entry name" value="Methyl-accepting chemotaxis protein (MCP) signaling domain"/>
    <property type="match status" value="1"/>
</dbReference>
<evidence type="ECO:0000256" key="9">
    <source>
        <dbReference type="SAM" id="Phobius"/>
    </source>
</evidence>
<dbReference type="Gene3D" id="6.10.340.10">
    <property type="match status" value="1"/>
</dbReference>
<dbReference type="InterPro" id="IPR013587">
    <property type="entry name" value="Nitrate/nitrite_sensing"/>
</dbReference>
<dbReference type="PROSITE" id="PS50885">
    <property type="entry name" value="HAMP"/>
    <property type="match status" value="1"/>
</dbReference>
<dbReference type="Pfam" id="PF00672">
    <property type="entry name" value="HAMP"/>
    <property type="match status" value="1"/>
</dbReference>
<evidence type="ECO:0000256" key="4">
    <source>
        <dbReference type="ARBA" id="ARBA00023136"/>
    </source>
</evidence>
<evidence type="ECO:0000313" key="13">
    <source>
        <dbReference type="Proteomes" id="UP000199058"/>
    </source>
</evidence>
<feature type="domain" description="Methyl-accepting transducer" evidence="10">
    <location>
        <begin position="373"/>
        <end position="609"/>
    </location>
</feature>
<dbReference type="Gene3D" id="1.10.287.950">
    <property type="entry name" value="Methyl-accepting chemotaxis protein"/>
    <property type="match status" value="1"/>
</dbReference>
<name>A0A1I1HZ99_9GAMM</name>
<evidence type="ECO:0000313" key="12">
    <source>
        <dbReference type="EMBL" id="SFC29161.1"/>
    </source>
</evidence>
<dbReference type="OrthoDB" id="6111718at2"/>
<keyword evidence="5 7" id="KW-0807">Transducer</keyword>
<dbReference type="RefSeq" id="WP_091963114.1">
    <property type="nucleotide sequence ID" value="NZ_FOLH01000004.1"/>
</dbReference>
<dbReference type="PANTHER" id="PTHR32089:SF119">
    <property type="entry name" value="METHYL-ACCEPTING CHEMOTAXIS PROTEIN CTPL"/>
    <property type="match status" value="1"/>
</dbReference>
<keyword evidence="2 9" id="KW-0812">Transmembrane</keyword>
<dbReference type="CDD" id="cd11386">
    <property type="entry name" value="MCP_signal"/>
    <property type="match status" value="1"/>
</dbReference>
<keyword evidence="4 9" id="KW-0472">Membrane</keyword>
<feature type="coiled-coil region" evidence="8">
    <location>
        <begin position="605"/>
        <end position="639"/>
    </location>
</feature>
<organism evidence="12 13">
    <name type="scientific">Marinospirillum celere</name>
    <dbReference type="NCBI Taxonomy" id="1122252"/>
    <lineage>
        <taxon>Bacteria</taxon>
        <taxon>Pseudomonadati</taxon>
        <taxon>Pseudomonadota</taxon>
        <taxon>Gammaproteobacteria</taxon>
        <taxon>Oceanospirillales</taxon>
        <taxon>Oceanospirillaceae</taxon>
        <taxon>Marinospirillum</taxon>
    </lineage>
</organism>
<sequence length="645" mass="71377">MLSFVRNISIRYKLLLLVVPPLVGMLAYAGLSTRNDLQLFSSLQEQQQLAEARQQLSQAFSSYNQVRQQVIQGQEVTADLSRALQRLSEESAELPSEIRATLNDLDGLAQELVNSEPELETLLDPEASLNKLAQRLELFSTQLSGQAGGITTRWHSSHHALMQAISRLHEEQLLLTLAFEATYFPEGAYPRFIRLLSEQNVFLNSYNNHLQDAPDLRLDTWLDSDTYRQIEEIRAMSEQIYLDGNFGLSTPSDEWQALTAELLERPEALQDEVLDTLLMRVENELASARQRLLIISSSNIFLVLLGILIAWFIYRQISIPTLQLTRSMEAVAKDLDLTRQLAVVGKDETAQVAKAFDQMLSQVRKLLQEVISATDEVATSSNLGKRVANNLETQVGQGMQSLEAMLSSVEELHAAINEVAHNAESSQDASQNASRLAANGSELVNNLQSHNQSLEESLKASGNKVTELAEHSAKIDNILEVINDIAEQTNLLALNAAIEAARAGDAGRGFAVVADEVRSLAARSREATVEISQLLESNRLAAQEAVDRMQSSLSQADEVSHYLTQAGQSLQEINAAVEGIHQANVETASAANQQNTAVEHLSESANLMHQLYQETSKEVEELENNSSSLEKLLQGLEKQLKRFTT</sequence>
<proteinExistence type="inferred from homology"/>
<dbReference type="GO" id="GO:0007165">
    <property type="term" value="P:signal transduction"/>
    <property type="evidence" value="ECO:0007669"/>
    <property type="project" value="UniProtKB-KW"/>
</dbReference>
<feature type="domain" description="HAMP" evidence="11">
    <location>
        <begin position="315"/>
        <end position="368"/>
    </location>
</feature>
<dbReference type="PANTHER" id="PTHR32089">
    <property type="entry name" value="METHYL-ACCEPTING CHEMOTAXIS PROTEIN MCPB"/>
    <property type="match status" value="1"/>
</dbReference>